<comment type="caution">
    <text evidence="3">The sequence shown here is derived from an EMBL/GenBank/DDBJ whole genome shotgun (WGS) entry which is preliminary data.</text>
</comment>
<dbReference type="SMART" id="SM00220">
    <property type="entry name" value="S_TKc"/>
    <property type="match status" value="1"/>
</dbReference>
<dbReference type="InterPro" id="IPR011009">
    <property type="entry name" value="Kinase-like_dom_sf"/>
</dbReference>
<dbReference type="Proteomes" id="UP001286456">
    <property type="component" value="Unassembled WGS sequence"/>
</dbReference>
<sequence>MSGPIVVRLPRQVSKSRFLSMGAISWVYRITENIVVKYPRDIDAGEIERENAIYDIFEQHTPCPYVMQSFYRTANANFLPFMLPSLDTRLQRNQRREKFKVLQVLRIEDRHLVERWAAELCAAVAWIDSLGLVHGDLRPPNILFDERDHLKLTDFDCVARIGEPSYGNAPPWARLYPDPLTGGGYWGLYDPKTEQFAIGSLLYCMTRGHEPYGHPEEDDPELDVVGLFKKGVFPRLNAEGDVLDCIIDRCWAGWYDSMKDLAEAAAQLSGAVDMGAATTFSAEYCSQKRDECLRLIQNGLLEMDGRGDPKKQEAGLSKSQDGRGVTPKAGTV</sequence>
<evidence type="ECO:0000256" key="1">
    <source>
        <dbReference type="SAM" id="MobiDB-lite"/>
    </source>
</evidence>
<keyword evidence="3" id="KW-0418">Kinase</keyword>
<dbReference type="Pfam" id="PF00069">
    <property type="entry name" value="Pkinase"/>
    <property type="match status" value="1"/>
</dbReference>
<feature type="domain" description="Protein kinase" evidence="2">
    <location>
        <begin position="13"/>
        <end position="332"/>
    </location>
</feature>
<evidence type="ECO:0000313" key="4">
    <source>
        <dbReference type="Proteomes" id="UP001286456"/>
    </source>
</evidence>
<dbReference type="PROSITE" id="PS50011">
    <property type="entry name" value="PROTEIN_KINASE_DOM"/>
    <property type="match status" value="1"/>
</dbReference>
<feature type="compositionally biased region" description="Basic and acidic residues" evidence="1">
    <location>
        <begin position="303"/>
        <end position="313"/>
    </location>
</feature>
<dbReference type="GO" id="GO:0005524">
    <property type="term" value="F:ATP binding"/>
    <property type="evidence" value="ECO:0007669"/>
    <property type="project" value="InterPro"/>
</dbReference>
<dbReference type="AlphaFoldDB" id="A0AAE0MH82"/>
<name>A0AAE0MH82_9PEZI</name>
<keyword evidence="4" id="KW-1185">Reference proteome</keyword>
<keyword evidence="3" id="KW-0808">Transferase</keyword>
<protein>
    <submittedName>
        <fullName evidence="3">Kinase-like domain-containing protein</fullName>
    </submittedName>
</protein>
<dbReference type="InterPro" id="IPR000719">
    <property type="entry name" value="Prot_kinase_dom"/>
</dbReference>
<reference evidence="3" key="1">
    <citation type="journal article" date="2023" name="Mol. Phylogenet. Evol.">
        <title>Genome-scale phylogeny and comparative genomics of the fungal order Sordariales.</title>
        <authorList>
            <person name="Hensen N."/>
            <person name="Bonometti L."/>
            <person name="Westerberg I."/>
            <person name="Brannstrom I.O."/>
            <person name="Guillou S."/>
            <person name="Cros-Aarteil S."/>
            <person name="Calhoun S."/>
            <person name="Haridas S."/>
            <person name="Kuo A."/>
            <person name="Mondo S."/>
            <person name="Pangilinan J."/>
            <person name="Riley R."/>
            <person name="LaButti K."/>
            <person name="Andreopoulos B."/>
            <person name="Lipzen A."/>
            <person name="Chen C."/>
            <person name="Yan M."/>
            <person name="Daum C."/>
            <person name="Ng V."/>
            <person name="Clum A."/>
            <person name="Steindorff A."/>
            <person name="Ohm R.A."/>
            <person name="Martin F."/>
            <person name="Silar P."/>
            <person name="Natvig D.O."/>
            <person name="Lalanne C."/>
            <person name="Gautier V."/>
            <person name="Ament-Velasquez S.L."/>
            <person name="Kruys A."/>
            <person name="Hutchinson M.I."/>
            <person name="Powell A.J."/>
            <person name="Barry K."/>
            <person name="Miller A.N."/>
            <person name="Grigoriev I.V."/>
            <person name="Debuchy R."/>
            <person name="Gladieux P."/>
            <person name="Hiltunen Thoren M."/>
            <person name="Johannesson H."/>
        </authorList>
    </citation>
    <scope>NUCLEOTIDE SEQUENCE</scope>
    <source>
        <strain evidence="3">SMH4131-1</strain>
    </source>
</reference>
<proteinExistence type="predicted"/>
<evidence type="ECO:0000313" key="3">
    <source>
        <dbReference type="EMBL" id="KAK3332120.1"/>
    </source>
</evidence>
<accession>A0AAE0MH82</accession>
<organism evidence="3 4">
    <name type="scientific">Cercophora scortea</name>
    <dbReference type="NCBI Taxonomy" id="314031"/>
    <lineage>
        <taxon>Eukaryota</taxon>
        <taxon>Fungi</taxon>
        <taxon>Dikarya</taxon>
        <taxon>Ascomycota</taxon>
        <taxon>Pezizomycotina</taxon>
        <taxon>Sordariomycetes</taxon>
        <taxon>Sordariomycetidae</taxon>
        <taxon>Sordariales</taxon>
        <taxon>Lasiosphaeriaceae</taxon>
        <taxon>Cercophora</taxon>
    </lineage>
</organism>
<dbReference type="SUPFAM" id="SSF56112">
    <property type="entry name" value="Protein kinase-like (PK-like)"/>
    <property type="match status" value="1"/>
</dbReference>
<dbReference type="GO" id="GO:0004672">
    <property type="term" value="F:protein kinase activity"/>
    <property type="evidence" value="ECO:0007669"/>
    <property type="project" value="InterPro"/>
</dbReference>
<dbReference type="EMBL" id="JAUEPO010000002">
    <property type="protein sequence ID" value="KAK3332120.1"/>
    <property type="molecule type" value="Genomic_DNA"/>
</dbReference>
<evidence type="ECO:0000259" key="2">
    <source>
        <dbReference type="PROSITE" id="PS50011"/>
    </source>
</evidence>
<gene>
    <name evidence="3" type="ORF">B0T19DRAFT_414791</name>
</gene>
<dbReference type="Gene3D" id="1.10.510.10">
    <property type="entry name" value="Transferase(Phosphotransferase) domain 1"/>
    <property type="match status" value="1"/>
</dbReference>
<reference evidence="3" key="2">
    <citation type="submission" date="2023-06" db="EMBL/GenBank/DDBJ databases">
        <authorList>
            <consortium name="Lawrence Berkeley National Laboratory"/>
            <person name="Haridas S."/>
            <person name="Hensen N."/>
            <person name="Bonometti L."/>
            <person name="Westerberg I."/>
            <person name="Brannstrom I.O."/>
            <person name="Guillou S."/>
            <person name="Cros-Aarteil S."/>
            <person name="Calhoun S."/>
            <person name="Kuo A."/>
            <person name="Mondo S."/>
            <person name="Pangilinan J."/>
            <person name="Riley R."/>
            <person name="Labutti K."/>
            <person name="Andreopoulos B."/>
            <person name="Lipzen A."/>
            <person name="Chen C."/>
            <person name="Yanf M."/>
            <person name="Daum C."/>
            <person name="Ng V."/>
            <person name="Clum A."/>
            <person name="Steindorff A."/>
            <person name="Ohm R."/>
            <person name="Martin F."/>
            <person name="Silar P."/>
            <person name="Natvig D."/>
            <person name="Lalanne C."/>
            <person name="Gautier V."/>
            <person name="Ament-Velasquez S.L."/>
            <person name="Kruys A."/>
            <person name="Hutchinson M.I."/>
            <person name="Powell A.J."/>
            <person name="Barry K."/>
            <person name="Miller A.N."/>
            <person name="Grigoriev I.V."/>
            <person name="Debuchy R."/>
            <person name="Gladieux P."/>
            <person name="Thoren M.H."/>
            <person name="Johannesson H."/>
        </authorList>
    </citation>
    <scope>NUCLEOTIDE SEQUENCE</scope>
    <source>
        <strain evidence="3">SMH4131-1</strain>
    </source>
</reference>
<feature type="region of interest" description="Disordered" evidence="1">
    <location>
        <begin position="303"/>
        <end position="332"/>
    </location>
</feature>